<dbReference type="STRING" id="33097.A0A150H2F4"/>
<dbReference type="InterPro" id="IPR044760">
    <property type="entry name" value="TRAPPC2L"/>
</dbReference>
<dbReference type="OrthoDB" id="10258445at2759"/>
<dbReference type="GO" id="GO:0005737">
    <property type="term" value="C:cytoplasm"/>
    <property type="evidence" value="ECO:0007669"/>
    <property type="project" value="GOC"/>
</dbReference>
<dbReference type="Proteomes" id="UP000075714">
    <property type="component" value="Unassembled WGS sequence"/>
</dbReference>
<evidence type="ECO:0000256" key="2">
    <source>
        <dbReference type="ARBA" id="ARBA00024408"/>
    </source>
</evidence>
<evidence type="ECO:0000313" key="3">
    <source>
        <dbReference type="EMBL" id="KXZ56357.1"/>
    </source>
</evidence>
<reference evidence="4" key="1">
    <citation type="journal article" date="2016" name="Nat. Commun.">
        <title>The Gonium pectorale genome demonstrates co-option of cell cycle regulation during the evolution of multicellularity.</title>
        <authorList>
            <person name="Hanschen E.R."/>
            <person name="Marriage T.N."/>
            <person name="Ferris P.J."/>
            <person name="Hamaji T."/>
            <person name="Toyoda A."/>
            <person name="Fujiyama A."/>
            <person name="Neme R."/>
            <person name="Noguchi H."/>
            <person name="Minakuchi Y."/>
            <person name="Suzuki M."/>
            <person name="Kawai-Toyooka H."/>
            <person name="Smith D.R."/>
            <person name="Sparks H."/>
            <person name="Anderson J."/>
            <person name="Bakaric R."/>
            <person name="Luria V."/>
            <person name="Karger A."/>
            <person name="Kirschner M.W."/>
            <person name="Durand P.M."/>
            <person name="Michod R.E."/>
            <person name="Nozaki H."/>
            <person name="Olson B.J."/>
        </authorList>
    </citation>
    <scope>NUCLEOTIDE SEQUENCE [LARGE SCALE GENOMIC DNA]</scope>
    <source>
        <strain evidence="4">NIES-2863</strain>
    </source>
</reference>
<gene>
    <name evidence="3" type="ORF">GPECTOR_1g316</name>
</gene>
<organism evidence="3 4">
    <name type="scientific">Gonium pectorale</name>
    <name type="common">Green alga</name>
    <dbReference type="NCBI Taxonomy" id="33097"/>
    <lineage>
        <taxon>Eukaryota</taxon>
        <taxon>Viridiplantae</taxon>
        <taxon>Chlorophyta</taxon>
        <taxon>core chlorophytes</taxon>
        <taxon>Chlorophyceae</taxon>
        <taxon>CS clade</taxon>
        <taxon>Chlamydomonadales</taxon>
        <taxon>Volvocaceae</taxon>
        <taxon>Gonium</taxon>
    </lineage>
</organism>
<dbReference type="SUPFAM" id="SSF64356">
    <property type="entry name" value="SNARE-like"/>
    <property type="match status" value="1"/>
</dbReference>
<comment type="similarity">
    <text evidence="1">Belongs to the TRAPP small subunits family. Sedlin subfamily.</text>
</comment>
<evidence type="ECO:0000256" key="1">
    <source>
        <dbReference type="ARBA" id="ARBA00006626"/>
    </source>
</evidence>
<dbReference type="AlphaFoldDB" id="A0A150H2F4"/>
<dbReference type="Pfam" id="PF04628">
    <property type="entry name" value="Sedlin_N"/>
    <property type="match status" value="1"/>
</dbReference>
<name>A0A150H2F4_GONPE</name>
<comment type="caution">
    <text evidence="3">The sequence shown here is derived from an EMBL/GenBank/DDBJ whole genome shotgun (WGS) entry which is preliminary data.</text>
</comment>
<dbReference type="PANTHER" id="PTHR12403">
    <property type="entry name" value="TRAFFICKING PROTEIN PARTICLE COMPLEX SUBUNIT 2"/>
    <property type="match status" value="1"/>
</dbReference>
<accession>A0A150H2F4</accession>
<dbReference type="InterPro" id="IPR006722">
    <property type="entry name" value="Sedlin"/>
</dbReference>
<dbReference type="InterPro" id="IPR011012">
    <property type="entry name" value="Longin-like_dom_sf"/>
</dbReference>
<keyword evidence="4" id="KW-1185">Reference proteome</keyword>
<protein>
    <recommendedName>
        <fullName evidence="2">Trafficking protein particle complex subunit 2-like protein</fullName>
    </recommendedName>
</protein>
<dbReference type="CDD" id="cd14854">
    <property type="entry name" value="TRAPPC2L"/>
    <property type="match status" value="1"/>
</dbReference>
<proteinExistence type="inferred from homology"/>
<dbReference type="EMBL" id="LSYV01000002">
    <property type="protein sequence ID" value="KXZ56357.1"/>
    <property type="molecule type" value="Genomic_DNA"/>
</dbReference>
<dbReference type="GO" id="GO:0006888">
    <property type="term" value="P:endoplasmic reticulum to Golgi vesicle-mediated transport"/>
    <property type="evidence" value="ECO:0007669"/>
    <property type="project" value="InterPro"/>
</dbReference>
<evidence type="ECO:0000313" key="4">
    <source>
        <dbReference type="Proteomes" id="UP000075714"/>
    </source>
</evidence>
<dbReference type="Gene3D" id="3.30.450.70">
    <property type="match status" value="1"/>
</dbReference>
<sequence length="153" mass="17022">MGIAAVAFIGPQNNPLYLRSMDPSPSDDQYMKLHYVVHCALDAVEEKVLLKRGPSDSQDAYLGLLYPTEDYRVYGYLTNSHVKIILLFDDEGTIKNEMVLRVFRRLHALYVDTASNPFHSFGLPIRSGRFEAQLEGIVAVAPKPGASLGGFMT</sequence>